<dbReference type="InterPro" id="IPR029045">
    <property type="entry name" value="ClpP/crotonase-like_dom_sf"/>
</dbReference>
<keyword evidence="3" id="KW-1185">Reference proteome</keyword>
<feature type="transmembrane region" description="Helical" evidence="1">
    <location>
        <begin position="12"/>
        <end position="33"/>
    </location>
</feature>
<reference evidence="2 3" key="1">
    <citation type="journal article" date="2015" name="Infect. Genet. Evol.">
        <title>Genomic sequences of six botulinum neurotoxin-producing strains representing three clostridial species illustrate the mobility and diversity of botulinum neurotoxin genes.</title>
        <authorList>
            <person name="Smith T.J."/>
            <person name="Hill K.K."/>
            <person name="Xie G."/>
            <person name="Foley B.T."/>
            <person name="Williamson C.H."/>
            <person name="Foster J.T."/>
            <person name="Johnson S.L."/>
            <person name="Chertkov O."/>
            <person name="Teshima H."/>
            <person name="Gibbons H.S."/>
            <person name="Johnsky L.A."/>
            <person name="Karavis M.A."/>
            <person name="Smith L.A."/>
        </authorList>
    </citation>
    <scope>NUCLEOTIDE SEQUENCE [LARGE SCALE GENOMIC DNA]</scope>
    <source>
        <strain evidence="2 3">CDC 2741</strain>
    </source>
</reference>
<accession>A0A0C1TXS7</accession>
<keyword evidence="1" id="KW-0472">Membrane</keyword>
<dbReference type="SUPFAM" id="SSF52096">
    <property type="entry name" value="ClpP/crotonase"/>
    <property type="match status" value="1"/>
</dbReference>
<organism evidence="2 3">
    <name type="scientific">Clostridium argentinense CDC 2741</name>
    <dbReference type="NCBI Taxonomy" id="1418104"/>
    <lineage>
        <taxon>Bacteria</taxon>
        <taxon>Bacillati</taxon>
        <taxon>Bacillota</taxon>
        <taxon>Clostridia</taxon>
        <taxon>Eubacteriales</taxon>
        <taxon>Clostridiaceae</taxon>
        <taxon>Clostridium</taxon>
    </lineage>
</organism>
<dbReference type="AlphaFoldDB" id="A0A0C1TXS7"/>
<protein>
    <submittedName>
        <fullName evidence="2">Peptidase S41 family protein</fullName>
    </submittedName>
</protein>
<name>A0A0C1TXS7_9CLOT</name>
<proteinExistence type="predicted"/>
<keyword evidence="1" id="KW-1133">Transmembrane helix</keyword>
<comment type="caution">
    <text evidence="2">The sequence shown here is derived from an EMBL/GenBank/DDBJ whole genome shotgun (WGS) entry which is preliminary data.</text>
</comment>
<sequence>MKKMLNKNIKSPIILFGIIFIIFMSFIINNHFINNNSDSSMTSNQWIEDIDYLNNLLTENHPYLNKNSTNFNKKIGKLKNDLKILDDEQIKIRLTQIVASLGDGHTNIELVNNYDEVYPLYLRWYGSSLVVESSSLEYRDLIGKKVVEIANKPIKEVVDTINTLIPAESEMWVNYMNSVYIIQPKILKYLEIVENDKTTWKFQDDTGEFITRDISIKKNGSFEVETIEPYIAIKDKTDHDWYWYKYIDKDKILYFQYNVCYDKYTIGDNNADYPVFNDFLSEMKVLIDSSDIDKLVIDLRNNGGGDSRLITSFIEMIAKNDELNKKEKIFVIVGRKTFSGGVSAASDITTKLEAISIGEPTGGLVNCTGNTRRVALPNSKLTISYATKQFYFSSKYDGSFIPDIIVNQSIESSRKYIDDVYETIVKFDIKS</sequence>
<dbReference type="OrthoDB" id="5480566at2"/>
<dbReference type="RefSeq" id="WP_039635001.1">
    <property type="nucleotide sequence ID" value="NZ_AYSO01000019.1"/>
</dbReference>
<evidence type="ECO:0000256" key="1">
    <source>
        <dbReference type="SAM" id="Phobius"/>
    </source>
</evidence>
<evidence type="ECO:0000313" key="3">
    <source>
        <dbReference type="Proteomes" id="UP000031366"/>
    </source>
</evidence>
<evidence type="ECO:0000313" key="2">
    <source>
        <dbReference type="EMBL" id="KIE45484.1"/>
    </source>
</evidence>
<dbReference type="Gene3D" id="3.90.226.10">
    <property type="entry name" value="2-enoyl-CoA Hydratase, Chain A, domain 1"/>
    <property type="match status" value="1"/>
</dbReference>
<gene>
    <name evidence="2" type="ORF">U732_2512</name>
</gene>
<dbReference type="Proteomes" id="UP000031366">
    <property type="component" value="Unassembled WGS sequence"/>
</dbReference>
<keyword evidence="1" id="KW-0812">Transmembrane</keyword>
<dbReference type="EMBL" id="AYSO01000019">
    <property type="protein sequence ID" value="KIE45484.1"/>
    <property type="molecule type" value="Genomic_DNA"/>
</dbReference>